<dbReference type="AlphaFoldDB" id="A0A7S2RUG2"/>
<evidence type="ECO:0000256" key="1">
    <source>
        <dbReference type="SAM" id="MobiDB-lite"/>
    </source>
</evidence>
<feature type="compositionally biased region" description="Basic residues" evidence="1">
    <location>
        <begin position="38"/>
        <end position="55"/>
    </location>
</feature>
<proteinExistence type="predicted"/>
<gene>
    <name evidence="2" type="ORF">RMAR1173_LOCUS8102</name>
</gene>
<organism evidence="2">
    <name type="scientific">Rhizochromulina marina</name>
    <dbReference type="NCBI Taxonomy" id="1034831"/>
    <lineage>
        <taxon>Eukaryota</taxon>
        <taxon>Sar</taxon>
        <taxon>Stramenopiles</taxon>
        <taxon>Ochrophyta</taxon>
        <taxon>Dictyochophyceae</taxon>
        <taxon>Rhizochromulinales</taxon>
        <taxon>Rhizochromulina</taxon>
    </lineage>
</organism>
<protein>
    <recommendedName>
        <fullName evidence="3">PDZ domain-containing protein</fullName>
    </recommendedName>
</protein>
<accession>A0A7S2RUG2</accession>
<evidence type="ECO:0000313" key="2">
    <source>
        <dbReference type="EMBL" id="CAD9680952.1"/>
    </source>
</evidence>
<feature type="region of interest" description="Disordered" evidence="1">
    <location>
        <begin position="1"/>
        <end position="55"/>
    </location>
</feature>
<evidence type="ECO:0008006" key="3">
    <source>
        <dbReference type="Google" id="ProtNLM"/>
    </source>
</evidence>
<dbReference type="EMBL" id="HBHJ01012401">
    <property type="protein sequence ID" value="CAD9680952.1"/>
    <property type="molecule type" value="Transcribed_RNA"/>
</dbReference>
<name>A0A7S2RUG2_9STRA</name>
<reference evidence="2" key="1">
    <citation type="submission" date="2021-01" db="EMBL/GenBank/DDBJ databases">
        <authorList>
            <person name="Corre E."/>
            <person name="Pelletier E."/>
            <person name="Niang G."/>
            <person name="Scheremetjew M."/>
            <person name="Finn R."/>
            <person name="Kale V."/>
            <person name="Holt S."/>
            <person name="Cochrane G."/>
            <person name="Meng A."/>
            <person name="Brown T."/>
            <person name="Cohen L."/>
        </authorList>
    </citation>
    <scope>NUCLEOTIDE SEQUENCE</scope>
    <source>
        <strain evidence="2">CCMP1243</strain>
    </source>
</reference>
<sequence>MDSSAAWMTRASEGDAEGRPLSLPMRNRSGSGLGSGFRPRKQRQQLHHRHNHRHQVVRDATDLLRASLNLQLGPAHYSHGLQVHMVIGNEEKLRSKFTEIVQELDAAPDVERGSMGEGDTIEQRLSSEDRGATKSMPDLRRVAMGGRRAGQQGLDEQDLRARLPSGSLHQADLEDTSPFHACSTFLGACVVQVDDVHLELMYWLDALEAVKETLLAKRPEGHRFILRMVETRSARIPHSGWHGVRLGPGTGHVGIQVDHITDSSPGRIYGMEPGSRLLWVGEHDLRAVKFSQAKDMLHRMGIPMHTFGSGLPSSTTMMPSGLGPFSGRLNALFTVPNHGYE</sequence>
<dbReference type="SUPFAM" id="SSF50156">
    <property type="entry name" value="PDZ domain-like"/>
    <property type="match status" value="1"/>
</dbReference>
<dbReference type="InterPro" id="IPR036034">
    <property type="entry name" value="PDZ_sf"/>
</dbReference>